<keyword evidence="2" id="KW-1185">Reference proteome</keyword>
<name>A0ACC2U7U9_9FUNG</name>
<evidence type="ECO:0000313" key="1">
    <source>
        <dbReference type="EMBL" id="KAJ9083002.1"/>
    </source>
</evidence>
<organism evidence="1 2">
    <name type="scientific">Entomophthora muscae</name>
    <dbReference type="NCBI Taxonomy" id="34485"/>
    <lineage>
        <taxon>Eukaryota</taxon>
        <taxon>Fungi</taxon>
        <taxon>Fungi incertae sedis</taxon>
        <taxon>Zoopagomycota</taxon>
        <taxon>Entomophthoromycotina</taxon>
        <taxon>Entomophthoromycetes</taxon>
        <taxon>Entomophthorales</taxon>
        <taxon>Entomophthoraceae</taxon>
        <taxon>Entomophthora</taxon>
    </lineage>
</organism>
<dbReference type="Proteomes" id="UP001165960">
    <property type="component" value="Unassembled WGS sequence"/>
</dbReference>
<comment type="caution">
    <text evidence="1">The sequence shown here is derived from an EMBL/GenBank/DDBJ whole genome shotgun (WGS) entry which is preliminary data.</text>
</comment>
<gene>
    <name evidence="1" type="ORF">DSO57_1039116</name>
</gene>
<proteinExistence type="predicted"/>
<sequence>MDTLPEFLISETFDYIDARQLGNLRTVSRSWRKALSPAAGKHISCKAVANKTDVESLSRFLEAHGRHTQSIALEKVTPEKVHLLSKYCKGACSLTVAFSNAKQTQAEVFLVLTLAKGLKRLKMAKFCAGFERNILKSLDPVIKKVSTLILSFMPSQSTEPSGEALQGMLSSSVKYLTLLNVTIDGERFVELIHGFKQLVLFHSVPDSSQAHGFSFSYDVKKAKFREICITDNSEMIFADIVFSSAPENGGTQPPLKKSQRSKKDPHLPNFNTLERLDAYGLISKYTRKLPPIEAIRLEINNDAEGGELDNINEAILEFRNVENLAVEIKYCSEGKVAMDCIDFKAKSMYFSSTHDFYTNHILWLIHHFPLLQDLYLPHGSISDLAQAARDGLTFASLQRVFAYEEYTMSFWEKLVKMAPRLYQINIKPNSPRRAELVTKFPSILIGIYSGPKHFLGPLSTYIPNVYNGRRRGHASNYPDPAYLGNTEPESSMYHSEESNSYSSEASLSEESYFM</sequence>
<evidence type="ECO:0000313" key="2">
    <source>
        <dbReference type="Proteomes" id="UP001165960"/>
    </source>
</evidence>
<protein>
    <submittedName>
        <fullName evidence="1">Uncharacterized protein</fullName>
    </submittedName>
</protein>
<dbReference type="EMBL" id="QTSX02001298">
    <property type="protein sequence ID" value="KAJ9083002.1"/>
    <property type="molecule type" value="Genomic_DNA"/>
</dbReference>
<accession>A0ACC2U7U9</accession>
<reference evidence="1" key="1">
    <citation type="submission" date="2022-04" db="EMBL/GenBank/DDBJ databases">
        <title>Genome of the entomopathogenic fungus Entomophthora muscae.</title>
        <authorList>
            <person name="Elya C."/>
            <person name="Lovett B.R."/>
            <person name="Lee E."/>
            <person name="Macias A.M."/>
            <person name="Hajek A.E."/>
            <person name="De Bivort B.L."/>
            <person name="Kasson M.T."/>
            <person name="De Fine Licht H.H."/>
            <person name="Stajich J.E."/>
        </authorList>
    </citation>
    <scope>NUCLEOTIDE SEQUENCE</scope>
    <source>
        <strain evidence="1">Berkeley</strain>
    </source>
</reference>